<comment type="caution">
    <text evidence="2">The sequence shown here is derived from an EMBL/GenBank/DDBJ whole genome shotgun (WGS) entry which is preliminary data.</text>
</comment>
<sequence>MTKTVFRNRYSVALRDRIGDIPSATRGIETITDNAVPQDFVQVPPPAKEYRDGDDSEIKVLCIEKPLESSDVLEQIVEPETKMGEPRVPPPVQGIFDFSDPDVDQHIDLYLKQGLQVEAPQEGKLSKDEAPPVDEEREIKGPAVIPVIPTSRILPNSTFRYIPSPEEVKQIDWAAYFDSITANLEEEPEDPKPETLMDDTVPPLVQEEIESSVSEPVGELLGKPESGEFDPERDLAELEALLRGEPEISEWMAGKEELLKKEDELDAEIEKTLSVGTFEDVGVVSVVEKEIRIKPLDVRAESSSIEHEHSAIHLLVRRVVEKLPPKSRPSRKKLKEMGDISELRTVKTPSVGIFRDDRLLGYIFRIIFRPSRFKSSWFNEMKRASMCVRILGFCLTCSEEVLPLRLEAVLRSIKEKPPD</sequence>
<gene>
    <name evidence="2" type="ORF">E3N88_03447</name>
</gene>
<name>A0A5N6Q8V2_9ASTR</name>
<keyword evidence="3" id="KW-1185">Reference proteome</keyword>
<reference evidence="2 3" key="1">
    <citation type="submission" date="2019-05" db="EMBL/GenBank/DDBJ databases">
        <title>Mikania micrantha, genome provides insights into the molecular mechanism of rapid growth.</title>
        <authorList>
            <person name="Liu B."/>
        </authorList>
    </citation>
    <scope>NUCLEOTIDE SEQUENCE [LARGE SCALE GENOMIC DNA]</scope>
    <source>
        <strain evidence="2">NLD-2019</strain>
        <tissue evidence="2">Leaf</tissue>
    </source>
</reference>
<protein>
    <submittedName>
        <fullName evidence="2">Uncharacterized protein</fullName>
    </submittedName>
</protein>
<evidence type="ECO:0000313" key="3">
    <source>
        <dbReference type="Proteomes" id="UP000326396"/>
    </source>
</evidence>
<accession>A0A5N6Q8V2</accession>
<dbReference type="OrthoDB" id="10668651at2759"/>
<organism evidence="2 3">
    <name type="scientific">Mikania micrantha</name>
    <name type="common">bitter vine</name>
    <dbReference type="NCBI Taxonomy" id="192012"/>
    <lineage>
        <taxon>Eukaryota</taxon>
        <taxon>Viridiplantae</taxon>
        <taxon>Streptophyta</taxon>
        <taxon>Embryophyta</taxon>
        <taxon>Tracheophyta</taxon>
        <taxon>Spermatophyta</taxon>
        <taxon>Magnoliopsida</taxon>
        <taxon>eudicotyledons</taxon>
        <taxon>Gunneridae</taxon>
        <taxon>Pentapetalae</taxon>
        <taxon>asterids</taxon>
        <taxon>campanulids</taxon>
        <taxon>Asterales</taxon>
        <taxon>Asteraceae</taxon>
        <taxon>Asteroideae</taxon>
        <taxon>Heliantheae alliance</taxon>
        <taxon>Eupatorieae</taxon>
        <taxon>Mikania</taxon>
    </lineage>
</organism>
<evidence type="ECO:0000313" key="2">
    <source>
        <dbReference type="EMBL" id="KAD7480311.1"/>
    </source>
</evidence>
<proteinExistence type="predicted"/>
<dbReference type="Proteomes" id="UP000326396">
    <property type="component" value="Linkage Group LG1"/>
</dbReference>
<dbReference type="AlphaFoldDB" id="A0A5N6Q8V2"/>
<dbReference type="EMBL" id="SZYD01000001">
    <property type="protein sequence ID" value="KAD7480311.1"/>
    <property type="molecule type" value="Genomic_DNA"/>
</dbReference>
<evidence type="ECO:0000256" key="1">
    <source>
        <dbReference type="SAM" id="MobiDB-lite"/>
    </source>
</evidence>
<feature type="region of interest" description="Disordered" evidence="1">
    <location>
        <begin position="211"/>
        <end position="230"/>
    </location>
</feature>